<accession>A0A3P6U505</accession>
<feature type="compositionally biased region" description="Polar residues" evidence="4">
    <location>
        <begin position="1"/>
        <end position="14"/>
    </location>
</feature>
<feature type="region of interest" description="Disordered" evidence="4">
    <location>
        <begin position="356"/>
        <end position="395"/>
    </location>
</feature>
<evidence type="ECO:0000256" key="3">
    <source>
        <dbReference type="ARBA" id="ARBA00023163"/>
    </source>
</evidence>
<name>A0A3P6U505_LITSI</name>
<keyword evidence="7" id="KW-1185">Reference proteome</keyword>
<dbReference type="PANTHER" id="PTHR23351">
    <property type="entry name" value="FOS TRANSCRIPTION FACTOR-RELATED"/>
    <property type="match status" value="1"/>
</dbReference>
<feature type="compositionally biased region" description="Low complexity" evidence="4">
    <location>
        <begin position="15"/>
        <end position="24"/>
    </location>
</feature>
<feature type="region of interest" description="Disordered" evidence="4">
    <location>
        <begin position="86"/>
        <end position="120"/>
    </location>
</feature>
<gene>
    <name evidence="6" type="ORF">NLS_LOCUS8987</name>
</gene>
<dbReference type="OMA" id="PTGAHYQ"/>
<dbReference type="PROSITE" id="PS00036">
    <property type="entry name" value="BZIP_BASIC"/>
    <property type="match status" value="1"/>
</dbReference>
<keyword evidence="3" id="KW-0804">Transcription</keyword>
<keyword evidence="2" id="KW-0238">DNA-binding</keyword>
<feature type="compositionally biased region" description="Low complexity" evidence="4">
    <location>
        <begin position="49"/>
        <end position="67"/>
    </location>
</feature>
<dbReference type="GO" id="GO:0000981">
    <property type="term" value="F:DNA-binding transcription factor activity, RNA polymerase II-specific"/>
    <property type="evidence" value="ECO:0007669"/>
    <property type="project" value="TreeGrafter"/>
</dbReference>
<dbReference type="OrthoDB" id="5866312at2759"/>
<proteinExistence type="predicted"/>
<protein>
    <recommendedName>
        <fullName evidence="5">BZIP domain-containing protein</fullName>
    </recommendedName>
</protein>
<reference evidence="6 7" key="1">
    <citation type="submission" date="2018-08" db="EMBL/GenBank/DDBJ databases">
        <authorList>
            <person name="Laetsch R D."/>
            <person name="Stevens L."/>
            <person name="Kumar S."/>
            <person name="Blaxter L. M."/>
        </authorList>
    </citation>
    <scope>NUCLEOTIDE SEQUENCE [LARGE SCALE GENOMIC DNA]</scope>
</reference>
<feature type="compositionally biased region" description="Low complexity" evidence="4">
    <location>
        <begin position="89"/>
        <end position="101"/>
    </location>
</feature>
<dbReference type="InterPro" id="IPR000837">
    <property type="entry name" value="AP-1"/>
</dbReference>
<organism evidence="6 7">
    <name type="scientific">Litomosoides sigmodontis</name>
    <name type="common">Filarial nematode worm</name>
    <dbReference type="NCBI Taxonomy" id="42156"/>
    <lineage>
        <taxon>Eukaryota</taxon>
        <taxon>Metazoa</taxon>
        <taxon>Ecdysozoa</taxon>
        <taxon>Nematoda</taxon>
        <taxon>Chromadorea</taxon>
        <taxon>Rhabditida</taxon>
        <taxon>Spirurina</taxon>
        <taxon>Spiruromorpha</taxon>
        <taxon>Filarioidea</taxon>
        <taxon>Onchocercidae</taxon>
        <taxon>Litomosoides</taxon>
    </lineage>
</organism>
<evidence type="ECO:0000313" key="6">
    <source>
        <dbReference type="EMBL" id="VDK89125.1"/>
    </source>
</evidence>
<evidence type="ECO:0000313" key="7">
    <source>
        <dbReference type="Proteomes" id="UP000277928"/>
    </source>
</evidence>
<evidence type="ECO:0000256" key="2">
    <source>
        <dbReference type="ARBA" id="ARBA00023125"/>
    </source>
</evidence>
<dbReference type="Gene3D" id="1.20.5.170">
    <property type="match status" value="1"/>
</dbReference>
<dbReference type="SUPFAM" id="SSF57959">
    <property type="entry name" value="Leucine zipper domain"/>
    <property type="match status" value="1"/>
</dbReference>
<evidence type="ECO:0000256" key="1">
    <source>
        <dbReference type="ARBA" id="ARBA00023015"/>
    </source>
</evidence>
<dbReference type="PANTHER" id="PTHR23351:SF24">
    <property type="entry name" value="ACTIVATING TRANSCRIPTION FACTOR 3-RELATED"/>
    <property type="match status" value="1"/>
</dbReference>
<evidence type="ECO:0000256" key="4">
    <source>
        <dbReference type="SAM" id="MobiDB-lite"/>
    </source>
</evidence>
<dbReference type="GO" id="GO:0005634">
    <property type="term" value="C:nucleus"/>
    <property type="evidence" value="ECO:0007669"/>
    <property type="project" value="TreeGrafter"/>
</dbReference>
<feature type="compositionally biased region" description="Polar residues" evidence="4">
    <location>
        <begin position="25"/>
        <end position="48"/>
    </location>
</feature>
<dbReference type="Proteomes" id="UP000277928">
    <property type="component" value="Unassembled WGS sequence"/>
</dbReference>
<keyword evidence="1" id="KW-0805">Transcription regulation</keyword>
<dbReference type="EMBL" id="UYRX01001302">
    <property type="protein sequence ID" value="VDK89125.1"/>
    <property type="molecule type" value="Genomic_DNA"/>
</dbReference>
<dbReference type="InterPro" id="IPR046347">
    <property type="entry name" value="bZIP_sf"/>
</dbReference>
<feature type="region of interest" description="Disordered" evidence="4">
    <location>
        <begin position="1"/>
        <end position="67"/>
    </location>
</feature>
<dbReference type="AlphaFoldDB" id="A0A3P6U505"/>
<evidence type="ECO:0000259" key="5">
    <source>
        <dbReference type="PROSITE" id="PS00036"/>
    </source>
</evidence>
<sequence length="522" mass="56251">MSQSMVNCNSSTHHQQQQQQSQQQNNRNVYSSTVAASACSDRTNYPTTLDNSLSSVGVSDSTSITNSTDTAVTFDRSRHTRVIVAPNISSSSSSSSSAASSHVSQQQPHPNAEEPSALYGTTAPSSSYLTAQAGYLSTHSAAGSSAMLHSSCSSSSFVYPSNFFQPYYGLSSTLNEFNVLQMCCQPLFSEIASQGTDIAPTAESLYGFANRLHPITPTGAHYQLNMPQAYQTRAGFVGNTMTRPASATGKRGGRRPKEYEEYDHVTLSEEERDKRDKRRLRNKEAAARCRQRRLDLMGSLQNKNELIAVIRDHHCVLPEALRQTLDVDMSSTQQYMPRGAPAPVVTVPTSNEIVPYTPSTPSPQPVLSSRKRPASALIPDLRQQPPPQSGTSPLTTAVTLNRNDSQTNLMTLTKPSSMQIKQEPTLFDVNGRDLPDEEIKRPTSLTFADGGTATTTYSSLSSSGVPITTPSNLIAGATSDFGGVNLLDGPTGLTPCHPPQATAFQLPSMTAPLGEGRSFETL</sequence>
<dbReference type="STRING" id="42156.A0A3P6U505"/>
<dbReference type="GO" id="GO:0000978">
    <property type="term" value="F:RNA polymerase II cis-regulatory region sequence-specific DNA binding"/>
    <property type="evidence" value="ECO:0007669"/>
    <property type="project" value="TreeGrafter"/>
</dbReference>
<dbReference type="InterPro" id="IPR004827">
    <property type="entry name" value="bZIP"/>
</dbReference>
<feature type="domain" description="BZIP" evidence="5">
    <location>
        <begin position="277"/>
        <end position="292"/>
    </location>
</feature>